<evidence type="ECO:0000313" key="2">
    <source>
        <dbReference type="EMBL" id="SIT91577.1"/>
    </source>
</evidence>
<dbReference type="STRING" id="1317125.SAMN05444128_2625"/>
<dbReference type="Proteomes" id="UP000187181">
    <property type="component" value="Unassembled WGS sequence"/>
</dbReference>
<dbReference type="GO" id="GO:0004519">
    <property type="term" value="F:endonuclease activity"/>
    <property type="evidence" value="ECO:0007669"/>
    <property type="project" value="UniProtKB-KW"/>
</dbReference>
<keyword evidence="2" id="KW-0540">Nuclease</keyword>
<dbReference type="PANTHER" id="PTHR43581">
    <property type="entry name" value="ATP/GTP PHOSPHATASE"/>
    <property type="match status" value="1"/>
</dbReference>
<sequence length="612" mass="70595">MKLKYFRIKNYKSIIDSGRCDLSSSDNITVLAGQNESGKSSLLRALYDFYKGSLQKDSIRLNEDEQFPSIEWQFYLENTDKTPIKSYFEESKILQSFFLGFKEIVIERSFISVTEYETKIPKSKTSHLLEFLLGQLKDSTKRITNEVVNTLITEIDNCTIYAEDDNEAEAESYDSLYQQLEITFERLLSQFAEYLLENCSPKVIFFDDFCDLLPDEISIESLMQRKKSNGYQAVKNVENILKTDFTTLDTLSDIKRKQSQHKNAGELTANFNDRWKQRISIENGTRIHIEHYQGKAESASYLKFYIESKPGEYLNPSQRSQGFKWFLSFYLHLTAESNRNESLIILFDEPGLHLHAKAQSDMISVFEELSQKHQIIYSTHSSHLINPKKLHRVRLVLNSEAAGTTVEKITTNKAVNKKDALRPIIDAIGLDIAHNFSAVNRENVILEGISDFYYFTAMKKLLDPDSDYHFIPSMGVSQVHLLMELCIGWGLNWVIVFDKKDSTREYNKIKKQFFLNDDSKARKKIYTLVGCDGIEDAFHYEDFRQVLPELKNPDTTSLSIIAEENGGKELFGRLFLSKVEANEITKETLHPSTVSKFEEVLSNVKAMLTESY</sequence>
<dbReference type="RefSeq" id="WP_076669445.1">
    <property type="nucleotide sequence ID" value="NZ_FTPP01000002.1"/>
</dbReference>
<proteinExistence type="predicted"/>
<name>A0A1R3XJ01_9BACT</name>
<dbReference type="AlphaFoldDB" id="A0A1R3XJ01"/>
<dbReference type="PANTHER" id="PTHR43581:SF4">
    <property type="entry name" value="ATP_GTP PHOSPHATASE"/>
    <property type="match status" value="1"/>
</dbReference>
<dbReference type="CDD" id="cd00267">
    <property type="entry name" value="ABC_ATPase"/>
    <property type="match status" value="1"/>
</dbReference>
<dbReference type="Gene3D" id="3.40.50.300">
    <property type="entry name" value="P-loop containing nucleotide triphosphate hydrolases"/>
    <property type="match status" value="2"/>
</dbReference>
<dbReference type="InterPro" id="IPR027417">
    <property type="entry name" value="P-loop_NTPase"/>
</dbReference>
<dbReference type="SUPFAM" id="SSF52540">
    <property type="entry name" value="P-loop containing nucleoside triphosphate hydrolases"/>
    <property type="match status" value="1"/>
</dbReference>
<evidence type="ECO:0000259" key="1">
    <source>
        <dbReference type="Pfam" id="PF13175"/>
    </source>
</evidence>
<evidence type="ECO:0000313" key="3">
    <source>
        <dbReference type="Proteomes" id="UP000187181"/>
    </source>
</evidence>
<protein>
    <submittedName>
        <fullName evidence="2">Predicted ATP-dependent endonuclease of the OLD family, contains P-loop ATPase and TOPRIM domains</fullName>
    </submittedName>
</protein>
<dbReference type="InterPro" id="IPR051396">
    <property type="entry name" value="Bact_Antivir_Def_Nuclease"/>
</dbReference>
<feature type="domain" description="Endonuclease GajA/Old nuclease/RecF-like AAA" evidence="1">
    <location>
        <begin position="1"/>
        <end position="385"/>
    </location>
</feature>
<reference evidence="3" key="1">
    <citation type="submission" date="2017-01" db="EMBL/GenBank/DDBJ databases">
        <authorList>
            <person name="Varghese N."/>
            <person name="Submissions S."/>
        </authorList>
    </citation>
    <scope>NUCLEOTIDE SEQUENCE [LARGE SCALE GENOMIC DNA]</scope>
    <source>
        <strain evidence="3">LP100</strain>
    </source>
</reference>
<dbReference type="EMBL" id="FTPP01000002">
    <property type="protein sequence ID" value="SIT91577.1"/>
    <property type="molecule type" value="Genomic_DNA"/>
</dbReference>
<gene>
    <name evidence="2" type="ORF">SAMN05444128_2625</name>
</gene>
<keyword evidence="2" id="KW-0255">Endonuclease</keyword>
<dbReference type="Pfam" id="PF13175">
    <property type="entry name" value="AAA_15"/>
    <property type="match status" value="1"/>
</dbReference>
<keyword evidence="2" id="KW-0378">Hydrolase</keyword>
<accession>A0A1R3XJ01</accession>
<dbReference type="OrthoDB" id="9805802at2"/>
<dbReference type="InterPro" id="IPR041685">
    <property type="entry name" value="AAA_GajA/Old/RecF-like"/>
</dbReference>
<organism evidence="2 3">
    <name type="scientific">Pontibacter indicus</name>
    <dbReference type="NCBI Taxonomy" id="1317125"/>
    <lineage>
        <taxon>Bacteria</taxon>
        <taxon>Pseudomonadati</taxon>
        <taxon>Bacteroidota</taxon>
        <taxon>Cytophagia</taxon>
        <taxon>Cytophagales</taxon>
        <taxon>Hymenobacteraceae</taxon>
        <taxon>Pontibacter</taxon>
    </lineage>
</organism>
<keyword evidence="3" id="KW-1185">Reference proteome</keyword>